<protein>
    <recommendedName>
        <fullName evidence="3">Phosducin thioredoxin-like domain-containing protein</fullName>
    </recommendedName>
</protein>
<keyword evidence="2" id="KW-1185">Reference proteome</keyword>
<dbReference type="Proteomes" id="UP000054166">
    <property type="component" value="Unassembled WGS sequence"/>
</dbReference>
<name>A0A0C3GJU3_PILCF</name>
<gene>
    <name evidence="1" type="ORF">PILCRDRAFT_811409</name>
</gene>
<dbReference type="HOGENOM" id="CLU_072378_0_1_1"/>
<dbReference type="InParanoid" id="A0A0C3GJU3"/>
<evidence type="ECO:0000313" key="2">
    <source>
        <dbReference type="Proteomes" id="UP000054166"/>
    </source>
</evidence>
<dbReference type="CDD" id="cd02989">
    <property type="entry name" value="Phd_like_TxnDC9"/>
    <property type="match status" value="1"/>
</dbReference>
<dbReference type="SUPFAM" id="SSF52833">
    <property type="entry name" value="Thioredoxin-like"/>
    <property type="match status" value="1"/>
</dbReference>
<reference evidence="1 2" key="1">
    <citation type="submission" date="2014-04" db="EMBL/GenBank/DDBJ databases">
        <authorList>
            <consortium name="DOE Joint Genome Institute"/>
            <person name="Kuo A."/>
            <person name="Tarkka M."/>
            <person name="Buscot F."/>
            <person name="Kohler A."/>
            <person name="Nagy L.G."/>
            <person name="Floudas D."/>
            <person name="Copeland A."/>
            <person name="Barry K.W."/>
            <person name="Cichocki N."/>
            <person name="Veneault-Fourrey C."/>
            <person name="LaButti K."/>
            <person name="Lindquist E.A."/>
            <person name="Lipzen A."/>
            <person name="Lundell T."/>
            <person name="Morin E."/>
            <person name="Murat C."/>
            <person name="Sun H."/>
            <person name="Tunlid A."/>
            <person name="Henrissat B."/>
            <person name="Grigoriev I.V."/>
            <person name="Hibbett D.S."/>
            <person name="Martin F."/>
            <person name="Nordberg H.P."/>
            <person name="Cantor M.N."/>
            <person name="Hua S.X."/>
        </authorList>
    </citation>
    <scope>NUCLEOTIDE SEQUENCE [LARGE SCALE GENOMIC DNA]</scope>
    <source>
        <strain evidence="1 2">F 1598</strain>
    </source>
</reference>
<sequence length="221" mass="25396">MPFDNDLDPKIASLASRLVESNNSRDEDDDETLFAELEAEIENDDSAAMREYGLSVFKQEMDRINDMQANEHGRYTEVTNEKEVIRATAKEPRCVIHFYHTNFKRCEIMDKHLAKLAPKYFATRFIRVFVENIPWLVEKLMIKVLPCVVCFVDGVTKDRLIGFEELGNDDAFDTAVLELRLSMCGVIQKMTPGGTVQTVFTTTSRSLHPRNDDDEDFDLDE</sequence>
<dbReference type="FunCoup" id="A0A0C3GJU3">
    <property type="interactions" value="757"/>
</dbReference>
<dbReference type="Gene3D" id="3.40.30.10">
    <property type="entry name" value="Glutaredoxin"/>
    <property type="match status" value="1"/>
</dbReference>
<dbReference type="AlphaFoldDB" id="A0A0C3GJU3"/>
<dbReference type="STRING" id="765440.A0A0C3GJU3"/>
<dbReference type="InterPro" id="IPR036249">
    <property type="entry name" value="Thioredoxin-like_sf"/>
</dbReference>
<dbReference type="PANTHER" id="PTHR21148">
    <property type="entry name" value="THIOREDOXIN DOMAIN-CONTAINING PROTEIN 9"/>
    <property type="match status" value="1"/>
</dbReference>
<dbReference type="OrthoDB" id="10257948at2759"/>
<evidence type="ECO:0000313" key="1">
    <source>
        <dbReference type="EMBL" id="KIM90916.1"/>
    </source>
</evidence>
<evidence type="ECO:0008006" key="3">
    <source>
        <dbReference type="Google" id="ProtNLM"/>
    </source>
</evidence>
<reference evidence="2" key="2">
    <citation type="submission" date="2015-01" db="EMBL/GenBank/DDBJ databases">
        <title>Evolutionary Origins and Diversification of the Mycorrhizal Mutualists.</title>
        <authorList>
            <consortium name="DOE Joint Genome Institute"/>
            <consortium name="Mycorrhizal Genomics Consortium"/>
            <person name="Kohler A."/>
            <person name="Kuo A."/>
            <person name="Nagy L.G."/>
            <person name="Floudas D."/>
            <person name="Copeland A."/>
            <person name="Barry K.W."/>
            <person name="Cichocki N."/>
            <person name="Veneault-Fourrey C."/>
            <person name="LaButti K."/>
            <person name="Lindquist E.A."/>
            <person name="Lipzen A."/>
            <person name="Lundell T."/>
            <person name="Morin E."/>
            <person name="Murat C."/>
            <person name="Riley R."/>
            <person name="Ohm R."/>
            <person name="Sun H."/>
            <person name="Tunlid A."/>
            <person name="Henrissat B."/>
            <person name="Grigoriev I.V."/>
            <person name="Hibbett D.S."/>
            <person name="Martin F."/>
        </authorList>
    </citation>
    <scope>NUCLEOTIDE SEQUENCE [LARGE SCALE GENOMIC DNA]</scope>
    <source>
        <strain evidence="2">F 1598</strain>
    </source>
</reference>
<accession>A0A0C3GJU3</accession>
<organism evidence="1 2">
    <name type="scientific">Piloderma croceum (strain F 1598)</name>
    <dbReference type="NCBI Taxonomy" id="765440"/>
    <lineage>
        <taxon>Eukaryota</taxon>
        <taxon>Fungi</taxon>
        <taxon>Dikarya</taxon>
        <taxon>Basidiomycota</taxon>
        <taxon>Agaricomycotina</taxon>
        <taxon>Agaricomycetes</taxon>
        <taxon>Agaricomycetidae</taxon>
        <taxon>Atheliales</taxon>
        <taxon>Atheliaceae</taxon>
        <taxon>Piloderma</taxon>
    </lineage>
</organism>
<dbReference type="EMBL" id="KN832972">
    <property type="protein sequence ID" value="KIM90916.1"/>
    <property type="molecule type" value="Genomic_DNA"/>
</dbReference>
<proteinExistence type="predicted"/>